<evidence type="ECO:0000256" key="3">
    <source>
        <dbReference type="SAM" id="MobiDB-lite"/>
    </source>
</evidence>
<dbReference type="AlphaFoldDB" id="A0A399CYK1"/>
<dbReference type="GO" id="GO:0000977">
    <property type="term" value="F:RNA polymerase II transcription regulatory region sequence-specific DNA binding"/>
    <property type="evidence" value="ECO:0007669"/>
    <property type="project" value="InterPro"/>
</dbReference>
<name>A0A399CYK1_9BACT</name>
<proteinExistence type="inferred from homology"/>
<sequence length="140" mass="16400">MENVDYKGEKKKPEINPKQGIHSKTIRAGKRTYFFDVKSTRNDEYYLTITESKKKFGEDGNFRYEKHKLFLYPEDFEKFSETLEDVIGYIHENQPEIKADEPDVTSKAVEENKVEEQEEISVESAAVADKNFSDLEFDDI</sequence>
<organism evidence="4 5">
    <name type="scientific">Mariniphaga sediminis</name>
    <dbReference type="NCBI Taxonomy" id="1628158"/>
    <lineage>
        <taxon>Bacteria</taxon>
        <taxon>Pseudomonadati</taxon>
        <taxon>Bacteroidota</taxon>
        <taxon>Bacteroidia</taxon>
        <taxon>Marinilabiliales</taxon>
        <taxon>Prolixibacteraceae</taxon>
        <taxon>Mariniphaga</taxon>
    </lineage>
</organism>
<reference evidence="4 5" key="1">
    <citation type="journal article" date="2015" name="Int. J. Syst. Evol. Microbiol.">
        <title>Mariniphaga sediminis sp. nov., isolated from coastal sediment.</title>
        <authorList>
            <person name="Wang F.Q."/>
            <person name="Shen Q.Y."/>
            <person name="Chen G.J."/>
            <person name="Du Z.J."/>
        </authorList>
    </citation>
    <scope>NUCLEOTIDE SEQUENCE [LARGE SCALE GENOMIC DNA]</scope>
    <source>
        <strain evidence="4 5">SY21</strain>
    </source>
</reference>
<dbReference type="EMBL" id="QWET01000020">
    <property type="protein sequence ID" value="RIH63471.1"/>
    <property type="molecule type" value="Genomic_DNA"/>
</dbReference>
<dbReference type="InterPro" id="IPR006628">
    <property type="entry name" value="PUR-bd_fam"/>
</dbReference>
<evidence type="ECO:0000256" key="2">
    <source>
        <dbReference type="ARBA" id="ARBA00023125"/>
    </source>
</evidence>
<evidence type="ECO:0000256" key="1">
    <source>
        <dbReference type="ARBA" id="ARBA00009251"/>
    </source>
</evidence>
<accession>A0A399CYK1</accession>
<comment type="similarity">
    <text evidence="1">Belongs to the PUR DNA-binding protein family.</text>
</comment>
<dbReference type="Proteomes" id="UP000266441">
    <property type="component" value="Unassembled WGS sequence"/>
</dbReference>
<evidence type="ECO:0000313" key="5">
    <source>
        <dbReference type="Proteomes" id="UP000266441"/>
    </source>
</evidence>
<feature type="compositionally biased region" description="Basic and acidic residues" evidence="3">
    <location>
        <begin position="1"/>
        <end position="15"/>
    </location>
</feature>
<evidence type="ECO:0000313" key="4">
    <source>
        <dbReference type="EMBL" id="RIH63471.1"/>
    </source>
</evidence>
<comment type="caution">
    <text evidence="4">The sequence shown here is derived from an EMBL/GenBank/DDBJ whole genome shotgun (WGS) entry which is preliminary data.</text>
</comment>
<dbReference type="GO" id="GO:0032422">
    <property type="term" value="F:purine-rich negative regulatory element binding"/>
    <property type="evidence" value="ECO:0007669"/>
    <property type="project" value="InterPro"/>
</dbReference>
<dbReference type="Gene3D" id="3.10.450.700">
    <property type="match status" value="1"/>
</dbReference>
<dbReference type="OrthoDB" id="765973at2"/>
<dbReference type="RefSeq" id="WP_119351588.1">
    <property type="nucleotide sequence ID" value="NZ_QWET01000020.1"/>
</dbReference>
<protein>
    <submittedName>
        <fullName evidence="4">DUF3276 family protein</fullName>
    </submittedName>
</protein>
<dbReference type="Pfam" id="PF11680">
    <property type="entry name" value="DUF3276"/>
    <property type="match status" value="1"/>
</dbReference>
<keyword evidence="5" id="KW-1185">Reference proteome</keyword>
<keyword evidence="2" id="KW-0238">DNA-binding</keyword>
<gene>
    <name evidence="4" type="ORF">D1164_19535</name>
</gene>
<feature type="region of interest" description="Disordered" evidence="3">
    <location>
        <begin position="1"/>
        <end position="22"/>
    </location>
</feature>